<evidence type="ECO:0000259" key="14">
    <source>
        <dbReference type="PROSITE" id="PS51843"/>
    </source>
</evidence>
<dbReference type="GO" id="GO:0045944">
    <property type="term" value="P:positive regulation of transcription by RNA polymerase II"/>
    <property type="evidence" value="ECO:0007669"/>
    <property type="project" value="TreeGrafter"/>
</dbReference>
<dbReference type="InterPro" id="IPR035500">
    <property type="entry name" value="NHR-like_dom_sf"/>
</dbReference>
<evidence type="ECO:0000256" key="6">
    <source>
        <dbReference type="ARBA" id="ARBA00023015"/>
    </source>
</evidence>
<dbReference type="PROSITE" id="PS51030">
    <property type="entry name" value="NUCLEAR_REC_DBD_2"/>
    <property type="match status" value="1"/>
</dbReference>
<evidence type="ECO:0000256" key="11">
    <source>
        <dbReference type="SAM" id="Coils"/>
    </source>
</evidence>
<keyword evidence="11" id="KW-0175">Coiled coil</keyword>
<name>A0A7I4Z242_HAECO</name>
<evidence type="ECO:0000256" key="2">
    <source>
        <dbReference type="ARBA" id="ARBA00005993"/>
    </source>
</evidence>
<dbReference type="OrthoDB" id="6352325at2759"/>
<dbReference type="GO" id="GO:0008270">
    <property type="term" value="F:zinc ion binding"/>
    <property type="evidence" value="ECO:0007669"/>
    <property type="project" value="UniProtKB-KW"/>
</dbReference>
<reference evidence="16" key="1">
    <citation type="submission" date="2020-12" db="UniProtKB">
        <authorList>
            <consortium name="WormBaseParasite"/>
        </authorList>
    </citation>
    <scope>IDENTIFICATION</scope>
    <source>
        <strain evidence="16">MHco3</strain>
    </source>
</reference>
<dbReference type="CDD" id="cd06966">
    <property type="entry name" value="NR_DBD_CAR"/>
    <property type="match status" value="1"/>
</dbReference>
<dbReference type="SMART" id="SM00399">
    <property type="entry name" value="ZnF_C4"/>
    <property type="match status" value="1"/>
</dbReference>
<dbReference type="InterPro" id="IPR013088">
    <property type="entry name" value="Znf_NHR/GATA"/>
</dbReference>
<dbReference type="PANTHER" id="PTHR24082:SF494">
    <property type="entry name" value="NUCLEAR HORMONE RECEPTOR FAMILY MEMBER DAF-12"/>
    <property type="match status" value="1"/>
</dbReference>
<evidence type="ECO:0000256" key="1">
    <source>
        <dbReference type="ARBA" id="ARBA00004123"/>
    </source>
</evidence>
<dbReference type="GO" id="GO:0000122">
    <property type="term" value="P:negative regulation of transcription by RNA polymerase II"/>
    <property type="evidence" value="ECO:0007669"/>
    <property type="project" value="TreeGrafter"/>
</dbReference>
<keyword evidence="8" id="KW-0804">Transcription</keyword>
<keyword evidence="15" id="KW-1185">Reference proteome</keyword>
<evidence type="ECO:0000256" key="7">
    <source>
        <dbReference type="ARBA" id="ARBA00023125"/>
    </source>
</evidence>
<keyword evidence="5" id="KW-0862">Zinc</keyword>
<feature type="compositionally biased region" description="Low complexity" evidence="12">
    <location>
        <begin position="490"/>
        <end position="500"/>
    </location>
</feature>
<dbReference type="SUPFAM" id="SSF57716">
    <property type="entry name" value="Glucocorticoid receptor-like (DNA-binding domain)"/>
    <property type="match status" value="1"/>
</dbReference>
<evidence type="ECO:0000256" key="3">
    <source>
        <dbReference type="ARBA" id="ARBA00022723"/>
    </source>
</evidence>
<keyword evidence="10" id="KW-0539">Nucleus</keyword>
<dbReference type="GO" id="GO:0030154">
    <property type="term" value="P:cell differentiation"/>
    <property type="evidence" value="ECO:0007669"/>
    <property type="project" value="TreeGrafter"/>
</dbReference>
<feature type="coiled-coil region" evidence="11">
    <location>
        <begin position="426"/>
        <end position="453"/>
    </location>
</feature>
<keyword evidence="7" id="KW-0238">DNA-binding</keyword>
<feature type="region of interest" description="Disordered" evidence="12">
    <location>
        <begin position="660"/>
        <end position="696"/>
    </location>
</feature>
<feature type="region of interest" description="Disordered" evidence="12">
    <location>
        <begin position="97"/>
        <end position="121"/>
    </location>
</feature>
<evidence type="ECO:0000256" key="4">
    <source>
        <dbReference type="ARBA" id="ARBA00022771"/>
    </source>
</evidence>
<keyword evidence="6" id="KW-0805">Transcription regulation</keyword>
<feature type="compositionally biased region" description="Polar residues" evidence="12">
    <location>
        <begin position="241"/>
        <end position="255"/>
    </location>
</feature>
<protein>
    <submittedName>
        <fullName evidence="16">Nuclear hormone receptor DAF-12</fullName>
    </submittedName>
</protein>
<dbReference type="InterPro" id="IPR001723">
    <property type="entry name" value="Nuclear_hrmn_rcpt"/>
</dbReference>
<sequence length="940" mass="103505">MCQIVSSTFNESRNDSRLPFDAQPLVSSTGAVTVDSFAADTETADRRRRDVVDSFDDDTGSAFRPYSCATTSATTVYAAAATASIYSSHRIQHFDGAESQPLDLRKRDISPSASTSTTQQQVLPVFSSTDDYYTAKLTNIVEVHTESNSLLKSSTTTQTPSPKSQKGNYFLIESLLTPAHSSDLSLDSTCKGVDRAPVFFGCSLAASFRNPIATFDIPKRSRIEPERDVARAPAPAVLSPHRSNGQETLNATSSMKKLKREPDETTSATMTPPPNICVEDEPQMSTPDDPVIHSPPSLSGQLMNGFNPTLTPAKMEEGMAAACASPDVGGIDPNSDGEARRRQKTCRVCGDHATGYNFNVITCESCKAFFRRNALRPKEFKCPYSEDCEINAVSRRFCQKCRLRKCFAVGMKKEWILNEEQLRRRKNSRLNNMANQQRQKQELARQHAAVKAMTSPLSISPMVDAQLGALSGRGGIPPLVSPAGQYPLMSPAGSGASDSPPSRPLGLMTGNQGSPDAYESNMMMQQRLRSQLPQTNMAGSKVVDPSRQVIISMDEYHSLVQRATRPGEDEPLAKRAAYSPTDLVAPQPRSFQSPTSQMLPVHNVSQIRAGIPTYTDLGAASSGDLPKPSFTTTNYDEGLEKMNMFFHNTIEDALKIDSPEDHSASAGVASSTSASSGSQAVEAETSGTSSSNTSDKRLSYQLNSAELQALDLVQEAFKGMNDPMEQGRQKMSFLKNEKSPADIMNIMDVTMRRFVKMAKKLPAFNELSQDGKFALLKGSMIEMLTVRGVRRFDSSSGAWTTPTLKESCEVSINMFDQLNADVRSEQKMRFLQFFKIFHEDIRSNELVISMIMLIVLFSPRDCITDPEDRRIIARHHEQYCALLNRYLESLYGDDAHKLNEQLPTALRMLREISASCGVLFLGTVNTSEAEPLPREFFKVE</sequence>
<dbReference type="PRINTS" id="PR00047">
    <property type="entry name" value="STROIDFINGER"/>
</dbReference>
<dbReference type="Gene3D" id="3.30.50.10">
    <property type="entry name" value="Erythroid Transcription Factor GATA-1, subunit A"/>
    <property type="match status" value="1"/>
</dbReference>
<comment type="subcellular location">
    <subcellularLocation>
        <location evidence="1">Nucleus</location>
    </subcellularLocation>
</comment>
<dbReference type="FunFam" id="3.30.50.10:FF:000042">
    <property type="entry name" value="Nuclear hormone receptor HR96"/>
    <property type="match status" value="1"/>
</dbReference>
<dbReference type="Pfam" id="PF00104">
    <property type="entry name" value="Hormone_recep"/>
    <property type="match status" value="1"/>
</dbReference>
<dbReference type="SMART" id="SM00430">
    <property type="entry name" value="HOLI"/>
    <property type="match status" value="1"/>
</dbReference>
<dbReference type="GO" id="GO:0006950">
    <property type="term" value="P:response to stress"/>
    <property type="evidence" value="ECO:0007669"/>
    <property type="project" value="UniProtKB-ARBA"/>
</dbReference>
<feature type="compositionally biased region" description="Low complexity" evidence="12">
    <location>
        <begin position="664"/>
        <end position="681"/>
    </location>
</feature>
<dbReference type="WBParaSite" id="HCON_00164850-00002">
    <property type="protein sequence ID" value="HCON_00164850-00002"/>
    <property type="gene ID" value="HCON_00164850"/>
</dbReference>
<dbReference type="PROSITE" id="PS51843">
    <property type="entry name" value="NR_LBD"/>
    <property type="match status" value="1"/>
</dbReference>
<evidence type="ECO:0000256" key="5">
    <source>
        <dbReference type="ARBA" id="ARBA00022833"/>
    </source>
</evidence>
<keyword evidence="9" id="KW-0675">Receptor</keyword>
<feature type="domain" description="Nuclear receptor" evidence="13">
    <location>
        <begin position="343"/>
        <end position="418"/>
    </location>
</feature>
<feature type="region of interest" description="Disordered" evidence="12">
    <location>
        <begin position="488"/>
        <end position="507"/>
    </location>
</feature>
<dbReference type="PANTHER" id="PTHR24082">
    <property type="entry name" value="NUCLEAR HORMONE RECEPTOR"/>
    <property type="match status" value="1"/>
</dbReference>
<dbReference type="GO" id="GO:0004879">
    <property type="term" value="F:nuclear receptor activity"/>
    <property type="evidence" value="ECO:0007669"/>
    <property type="project" value="TreeGrafter"/>
</dbReference>
<dbReference type="Gene3D" id="1.10.565.10">
    <property type="entry name" value="Retinoid X Receptor"/>
    <property type="match status" value="1"/>
</dbReference>
<accession>A0A7I4Z242</accession>
<dbReference type="AlphaFoldDB" id="A0A7I4Z242"/>
<feature type="compositionally biased region" description="Low complexity" evidence="12">
    <location>
        <begin position="112"/>
        <end position="121"/>
    </location>
</feature>
<dbReference type="GO" id="GO:0005634">
    <property type="term" value="C:nucleus"/>
    <property type="evidence" value="ECO:0007669"/>
    <property type="project" value="UniProtKB-SubCell"/>
</dbReference>
<comment type="similarity">
    <text evidence="2">Belongs to the nuclear hormone receptor family.</text>
</comment>
<evidence type="ECO:0000256" key="12">
    <source>
        <dbReference type="SAM" id="MobiDB-lite"/>
    </source>
</evidence>
<dbReference type="PRINTS" id="PR00398">
    <property type="entry name" value="STRDHORMONER"/>
</dbReference>
<evidence type="ECO:0000256" key="9">
    <source>
        <dbReference type="ARBA" id="ARBA00023170"/>
    </source>
</evidence>
<dbReference type="Pfam" id="PF00105">
    <property type="entry name" value="zf-C4"/>
    <property type="match status" value="1"/>
</dbReference>
<feature type="domain" description="NR LBD" evidence="14">
    <location>
        <begin position="694"/>
        <end position="940"/>
    </location>
</feature>
<evidence type="ECO:0000256" key="8">
    <source>
        <dbReference type="ARBA" id="ARBA00023163"/>
    </source>
</evidence>
<feature type="region of interest" description="Disordered" evidence="12">
    <location>
        <begin position="232"/>
        <end position="288"/>
    </location>
</feature>
<evidence type="ECO:0000313" key="15">
    <source>
        <dbReference type="Proteomes" id="UP000025227"/>
    </source>
</evidence>
<keyword evidence="3" id="KW-0479">Metal-binding</keyword>
<evidence type="ECO:0000313" key="16">
    <source>
        <dbReference type="WBParaSite" id="HCON_00164850-00002"/>
    </source>
</evidence>
<organism evidence="15 16">
    <name type="scientific">Haemonchus contortus</name>
    <name type="common">Barber pole worm</name>
    <dbReference type="NCBI Taxonomy" id="6289"/>
    <lineage>
        <taxon>Eukaryota</taxon>
        <taxon>Metazoa</taxon>
        <taxon>Ecdysozoa</taxon>
        <taxon>Nematoda</taxon>
        <taxon>Chromadorea</taxon>
        <taxon>Rhabditida</taxon>
        <taxon>Rhabditina</taxon>
        <taxon>Rhabditomorpha</taxon>
        <taxon>Strongyloidea</taxon>
        <taxon>Trichostrongylidae</taxon>
        <taxon>Haemonchus</taxon>
    </lineage>
</organism>
<dbReference type="OMA" id="GMDDPME"/>
<evidence type="ECO:0000259" key="13">
    <source>
        <dbReference type="PROSITE" id="PS51030"/>
    </source>
</evidence>
<dbReference type="InterPro" id="IPR000536">
    <property type="entry name" value="Nucl_hrmn_rcpt_lig-bd"/>
</dbReference>
<proteinExistence type="inferred from homology"/>
<dbReference type="Proteomes" id="UP000025227">
    <property type="component" value="Unplaced"/>
</dbReference>
<dbReference type="InterPro" id="IPR050234">
    <property type="entry name" value="Nuclear_hormone_rcpt_NR1"/>
</dbReference>
<keyword evidence="4" id="KW-0863">Zinc-finger</keyword>
<evidence type="ECO:0000256" key="10">
    <source>
        <dbReference type="ARBA" id="ARBA00023242"/>
    </source>
</evidence>
<dbReference type="PROSITE" id="PS00031">
    <property type="entry name" value="NUCLEAR_REC_DBD_1"/>
    <property type="match status" value="1"/>
</dbReference>
<dbReference type="InterPro" id="IPR001628">
    <property type="entry name" value="Znf_hrmn_rcpt"/>
</dbReference>
<dbReference type="SUPFAM" id="SSF48508">
    <property type="entry name" value="Nuclear receptor ligand-binding domain"/>
    <property type="match status" value="1"/>
</dbReference>
<dbReference type="GO" id="GO:0000978">
    <property type="term" value="F:RNA polymerase II cis-regulatory region sequence-specific DNA binding"/>
    <property type="evidence" value="ECO:0007669"/>
    <property type="project" value="TreeGrafter"/>
</dbReference>